<dbReference type="RefSeq" id="WP_145054163.1">
    <property type="nucleotide sequence ID" value="NZ_CP036433.1"/>
</dbReference>
<evidence type="ECO:0000313" key="5">
    <source>
        <dbReference type="Proteomes" id="UP000317648"/>
    </source>
</evidence>
<name>A0A518DUA9_9BACT</name>
<dbReference type="AlphaFoldDB" id="A0A518DUA9"/>
<dbReference type="GO" id="GO:0008270">
    <property type="term" value="F:zinc ion binding"/>
    <property type="evidence" value="ECO:0007669"/>
    <property type="project" value="UniProtKB-KW"/>
</dbReference>
<dbReference type="Proteomes" id="UP000317648">
    <property type="component" value="Chromosome"/>
</dbReference>
<dbReference type="OrthoDB" id="9799230at2"/>
<sequence precursor="true">MRYLLAITFLLGGTALASGETPVAFSAKPVVQKNATGMTIDFTLSARADVEVAIVNGQGRVVRHLAAGVIGGKNAAPAPFIAGLSQSVAWDRRDDYGEPVDGDCTARVRAGMGTKIDRIVGGDPYAFYSQEMGQGDHAAWRLTGLEAKSDGKVYLLANANNYGPAALRQYEADGSYCRTVYPPPAGLKQEQVAGWGSVPADDGTYRFQYNDLDSPAITTSFLSGNRGRIASLLPSPHPDELLLTRDFELLKVHTDGSLPEHPQLTGRLVNQPAMEPDVKNPRLGPWRLSGPLHTCNAPDGEHFYLSGVFAGATDNRGSRIGASPDGFWRDGQVYRVDYATRTAEVFFALDPKQVITDLKERTSSPIADAKYGEYAALQGVAVDGSGRVFVCDRQNQRLLVLDADGKQLREIPLAYPDMIAVSPNSQAIYVTTRTGHFHDKGELTLHKFADWSKDAKPVASMPLCEVRFYGQRTHLAVAESAGKVFVWVAYTSLPVRVFEDSGTDLKLVKDFYEAGPQRALDLQHMAVDPETGNALIADGFDRCFQLSDWENPRFERIMQDENTPVEGLSLAIDSRHRWLYTHGDREPICRFHLDRKYFSPAPPAGSQNGSALTDKLSSDWRIGLGHGDRGIAVARDGSFATLAALGTGPDYGGYLRYYPANSPQTPWEGLLLTAFGEKVKAAGVRFDLQGNLYAGKIDGPPTSPPVGYERDANYQQSTGRIYRFAPTGSFEKGNLFPTEPVAAAKVYDVDFGMIGPRFARTPRFTIDGFGRIYYPAGLLSQVAVIDNEGNPIHRFGAYGNRDSLGGLAGDLVPTVDIPLAMPSSVDATDDYIYVTDIVNIRLLRIAKTFAASESVRIP</sequence>
<feature type="chain" id="PRO_5021886701" description="NHL repeat protein" evidence="3">
    <location>
        <begin position="18"/>
        <end position="858"/>
    </location>
</feature>
<dbReference type="PANTHER" id="PTHR24104:SF25">
    <property type="entry name" value="PROTEIN LIN-41"/>
    <property type="match status" value="1"/>
</dbReference>
<reference evidence="4 5" key="1">
    <citation type="submission" date="2019-02" db="EMBL/GenBank/DDBJ databases">
        <title>Deep-cultivation of Planctomycetes and their phenomic and genomic characterization uncovers novel biology.</title>
        <authorList>
            <person name="Wiegand S."/>
            <person name="Jogler M."/>
            <person name="Boedeker C."/>
            <person name="Pinto D."/>
            <person name="Vollmers J."/>
            <person name="Rivas-Marin E."/>
            <person name="Kohn T."/>
            <person name="Peeters S.H."/>
            <person name="Heuer A."/>
            <person name="Rast P."/>
            <person name="Oberbeckmann S."/>
            <person name="Bunk B."/>
            <person name="Jeske O."/>
            <person name="Meyerdierks A."/>
            <person name="Storesund J.E."/>
            <person name="Kallscheuer N."/>
            <person name="Luecker S."/>
            <person name="Lage O.M."/>
            <person name="Pohl T."/>
            <person name="Merkel B.J."/>
            <person name="Hornburger P."/>
            <person name="Mueller R.-W."/>
            <person name="Bruemmer F."/>
            <person name="Labrenz M."/>
            <person name="Spormann A.M."/>
            <person name="Op den Camp H."/>
            <person name="Overmann J."/>
            <person name="Amann R."/>
            <person name="Jetten M.S.M."/>
            <person name="Mascher T."/>
            <person name="Medema M.H."/>
            <person name="Devos D.P."/>
            <person name="Kaster A.-K."/>
            <person name="Ovreas L."/>
            <person name="Rohde M."/>
            <person name="Galperin M.Y."/>
            <person name="Jogler C."/>
        </authorList>
    </citation>
    <scope>NUCLEOTIDE SEQUENCE [LARGE SCALE GENOMIC DNA]</scope>
    <source>
        <strain evidence="4 5">Pla85_3_4</strain>
    </source>
</reference>
<dbReference type="InterPro" id="IPR001258">
    <property type="entry name" value="NHL_repeat"/>
</dbReference>
<evidence type="ECO:0000256" key="3">
    <source>
        <dbReference type="SAM" id="SignalP"/>
    </source>
</evidence>
<evidence type="ECO:0000256" key="2">
    <source>
        <dbReference type="PROSITE-ProRule" id="PRU00504"/>
    </source>
</evidence>
<dbReference type="InterPro" id="IPR050952">
    <property type="entry name" value="TRIM-NHL_E3_ligases"/>
</dbReference>
<dbReference type="Gene3D" id="2.120.10.30">
    <property type="entry name" value="TolB, C-terminal domain"/>
    <property type="match status" value="1"/>
</dbReference>
<organism evidence="4 5">
    <name type="scientific">Lignipirellula cremea</name>
    <dbReference type="NCBI Taxonomy" id="2528010"/>
    <lineage>
        <taxon>Bacteria</taxon>
        <taxon>Pseudomonadati</taxon>
        <taxon>Planctomycetota</taxon>
        <taxon>Planctomycetia</taxon>
        <taxon>Pirellulales</taxon>
        <taxon>Pirellulaceae</taxon>
        <taxon>Lignipirellula</taxon>
    </lineage>
</organism>
<proteinExistence type="predicted"/>
<accession>A0A518DUA9</accession>
<dbReference type="InterPro" id="IPR011042">
    <property type="entry name" value="6-blade_b-propeller_TolB-like"/>
</dbReference>
<dbReference type="EMBL" id="CP036433">
    <property type="protein sequence ID" value="QDU95419.1"/>
    <property type="molecule type" value="Genomic_DNA"/>
</dbReference>
<gene>
    <name evidence="4" type="ORF">Pla8534_32340</name>
</gene>
<evidence type="ECO:0008006" key="6">
    <source>
        <dbReference type="Google" id="ProtNLM"/>
    </source>
</evidence>
<keyword evidence="1" id="KW-0677">Repeat</keyword>
<dbReference type="Gene3D" id="2.60.40.4070">
    <property type="match status" value="1"/>
</dbReference>
<dbReference type="SUPFAM" id="SSF101898">
    <property type="entry name" value="NHL repeat"/>
    <property type="match status" value="2"/>
</dbReference>
<feature type="repeat" description="NHL" evidence="2">
    <location>
        <begin position="378"/>
        <end position="404"/>
    </location>
</feature>
<dbReference type="SUPFAM" id="SSF75011">
    <property type="entry name" value="3-carboxy-cis,cis-mucoante lactonizing enzyme"/>
    <property type="match status" value="1"/>
</dbReference>
<feature type="signal peptide" evidence="3">
    <location>
        <begin position="1"/>
        <end position="17"/>
    </location>
</feature>
<evidence type="ECO:0000313" key="4">
    <source>
        <dbReference type="EMBL" id="QDU95419.1"/>
    </source>
</evidence>
<dbReference type="KEGG" id="lcre:Pla8534_32340"/>
<evidence type="ECO:0000256" key="1">
    <source>
        <dbReference type="ARBA" id="ARBA00022737"/>
    </source>
</evidence>
<dbReference type="PANTHER" id="PTHR24104">
    <property type="entry name" value="E3 UBIQUITIN-PROTEIN LIGASE NHLRC1-RELATED"/>
    <property type="match status" value="1"/>
</dbReference>
<keyword evidence="3" id="KW-0732">Signal</keyword>
<dbReference type="PROSITE" id="PS51125">
    <property type="entry name" value="NHL"/>
    <property type="match status" value="1"/>
</dbReference>
<keyword evidence="5" id="KW-1185">Reference proteome</keyword>
<protein>
    <recommendedName>
        <fullName evidence="6">NHL repeat protein</fullName>
    </recommendedName>
</protein>